<accession>A0A8X6T3C9</accession>
<comment type="caution">
    <text evidence="1">The sequence shown here is derived from an EMBL/GenBank/DDBJ whole genome shotgun (WGS) entry which is preliminary data.</text>
</comment>
<dbReference type="AlphaFoldDB" id="A0A8X6T3C9"/>
<dbReference type="Proteomes" id="UP000887013">
    <property type="component" value="Unassembled WGS sequence"/>
</dbReference>
<name>A0A8X6T3C9_NEPPI</name>
<sequence>MSIERSTRPRAARVHHPHKLGWTRRTPSRWAFFIFLQVVAGSLRMGEMPIERWYQVLLEKGKCQSKGVTRPRAARVHHPHKLGWTRRTPSRWAFFIFLQVVAEFVRMGEMPSKGVTRPRAARVHHPHKLGWTRRTPRVTRPRAARVHHPHKLGWTRRTPSRWAFFIFLQVVAGFVRMGEMPSKGVTRPRAARVHHPHKLGWTRRTPSRWAFFIFLQGVTGFVRMGEMPPKGVTRPRAARVHHPHKLGWTRRTPRVNRPRPARVHHPHKLGWTRRTPSRWAVFLQVVAGSVSMGERTVER</sequence>
<evidence type="ECO:0000313" key="1">
    <source>
        <dbReference type="EMBL" id="GFS76890.1"/>
    </source>
</evidence>
<gene>
    <name evidence="1" type="ORF">NPIL_397121</name>
</gene>
<evidence type="ECO:0000313" key="2">
    <source>
        <dbReference type="Proteomes" id="UP000887013"/>
    </source>
</evidence>
<reference evidence="1" key="1">
    <citation type="submission" date="2020-08" db="EMBL/GenBank/DDBJ databases">
        <title>Multicomponent nature underlies the extraordinary mechanical properties of spider dragline silk.</title>
        <authorList>
            <person name="Kono N."/>
            <person name="Nakamura H."/>
            <person name="Mori M."/>
            <person name="Yoshida Y."/>
            <person name="Ohtoshi R."/>
            <person name="Malay A.D."/>
            <person name="Moran D.A.P."/>
            <person name="Tomita M."/>
            <person name="Numata K."/>
            <person name="Arakawa K."/>
        </authorList>
    </citation>
    <scope>NUCLEOTIDE SEQUENCE</scope>
</reference>
<keyword evidence="2" id="KW-1185">Reference proteome</keyword>
<organism evidence="1 2">
    <name type="scientific">Nephila pilipes</name>
    <name type="common">Giant wood spider</name>
    <name type="synonym">Nephila maculata</name>
    <dbReference type="NCBI Taxonomy" id="299642"/>
    <lineage>
        <taxon>Eukaryota</taxon>
        <taxon>Metazoa</taxon>
        <taxon>Ecdysozoa</taxon>
        <taxon>Arthropoda</taxon>
        <taxon>Chelicerata</taxon>
        <taxon>Arachnida</taxon>
        <taxon>Araneae</taxon>
        <taxon>Araneomorphae</taxon>
        <taxon>Entelegynae</taxon>
        <taxon>Araneoidea</taxon>
        <taxon>Nephilidae</taxon>
        <taxon>Nephila</taxon>
    </lineage>
</organism>
<protein>
    <submittedName>
        <fullName evidence="1">Uncharacterized protein</fullName>
    </submittedName>
</protein>
<dbReference type="EMBL" id="BMAW01050772">
    <property type="protein sequence ID" value="GFS76890.1"/>
    <property type="molecule type" value="Genomic_DNA"/>
</dbReference>
<proteinExistence type="predicted"/>